<dbReference type="EMBL" id="JAIUJS010000003">
    <property type="protein sequence ID" value="MCA0153130.1"/>
    <property type="molecule type" value="Genomic_DNA"/>
</dbReference>
<keyword evidence="2" id="KW-0472">Membrane</keyword>
<comment type="caution">
    <text evidence="3">The sequence shown here is derived from an EMBL/GenBank/DDBJ whole genome shotgun (WGS) entry which is preliminary data.</text>
</comment>
<name>A0ABS7XZN9_9FLAO</name>
<keyword evidence="2" id="KW-0812">Transmembrane</keyword>
<sequence length="234" mass="27484">MIKFFRKIRQNLLSEGKTGKYIKYAIGEILLVVIGILIALSINNWNEERKNRLKEAVYLEGIKTDLTNDIRYIDFLIPFNNRRLKKYARLDSLVLLKSDKIFEIEFSEIFKLSEQTGTFYPRSGAYSSLISENSAGLIQNKELLSNIKNVYDIQYVRASLLGQELDDISTKIKWERRLDFRQKLEGYNLEDYDALFADLGEMDRNINKFTNRMNGLKKRINECIENIDIELDKK</sequence>
<evidence type="ECO:0000313" key="4">
    <source>
        <dbReference type="Proteomes" id="UP001198402"/>
    </source>
</evidence>
<evidence type="ECO:0000256" key="1">
    <source>
        <dbReference type="SAM" id="Coils"/>
    </source>
</evidence>
<feature type="coiled-coil region" evidence="1">
    <location>
        <begin position="199"/>
        <end position="226"/>
    </location>
</feature>
<accession>A0ABS7XZN9</accession>
<proteinExistence type="predicted"/>
<organism evidence="3 4">
    <name type="scientific">Winogradskyella vincentii</name>
    <dbReference type="NCBI Taxonomy" id="2877122"/>
    <lineage>
        <taxon>Bacteria</taxon>
        <taxon>Pseudomonadati</taxon>
        <taxon>Bacteroidota</taxon>
        <taxon>Flavobacteriia</taxon>
        <taxon>Flavobacteriales</taxon>
        <taxon>Flavobacteriaceae</taxon>
        <taxon>Winogradskyella</taxon>
    </lineage>
</organism>
<keyword evidence="2" id="KW-1133">Transmembrane helix</keyword>
<keyword evidence="1" id="KW-0175">Coiled coil</keyword>
<protein>
    <submittedName>
        <fullName evidence="3">Uncharacterized protein</fullName>
    </submittedName>
</protein>
<gene>
    <name evidence="3" type="ORF">LBV24_07875</name>
</gene>
<feature type="transmembrane region" description="Helical" evidence="2">
    <location>
        <begin position="21"/>
        <end position="42"/>
    </location>
</feature>
<dbReference type="Pfam" id="PF19578">
    <property type="entry name" value="DUF6090"/>
    <property type="match status" value="1"/>
</dbReference>
<evidence type="ECO:0000313" key="3">
    <source>
        <dbReference type="EMBL" id="MCA0153130.1"/>
    </source>
</evidence>
<dbReference type="InterPro" id="IPR045749">
    <property type="entry name" value="DUF6090"/>
</dbReference>
<keyword evidence="4" id="KW-1185">Reference proteome</keyword>
<reference evidence="4" key="1">
    <citation type="submission" date="2023-07" db="EMBL/GenBank/DDBJ databases">
        <authorList>
            <person name="Yue Y."/>
        </authorList>
    </citation>
    <scope>NUCLEOTIDE SEQUENCE [LARGE SCALE GENOMIC DNA]</scope>
    <source>
        <strain evidence="4">2Y89</strain>
    </source>
</reference>
<evidence type="ECO:0000256" key="2">
    <source>
        <dbReference type="SAM" id="Phobius"/>
    </source>
</evidence>
<dbReference type="Proteomes" id="UP001198402">
    <property type="component" value="Unassembled WGS sequence"/>
</dbReference>
<dbReference type="RefSeq" id="WP_224478067.1">
    <property type="nucleotide sequence ID" value="NZ_JAIUJS010000003.1"/>
</dbReference>